<dbReference type="Gene3D" id="3.30.70.1230">
    <property type="entry name" value="Nucleotide cyclase"/>
    <property type="match status" value="1"/>
</dbReference>
<dbReference type="EMBL" id="LBDA02000105">
    <property type="protein sequence ID" value="OIK23429.1"/>
    <property type="molecule type" value="Genomic_DNA"/>
</dbReference>
<keyword evidence="3" id="KW-1185">Reference proteome</keyword>
<organism evidence="2 3">
    <name type="scientific">Streptomyces malaysiense</name>
    <dbReference type="NCBI Taxonomy" id="1428626"/>
    <lineage>
        <taxon>Bacteria</taxon>
        <taxon>Bacillati</taxon>
        <taxon>Actinomycetota</taxon>
        <taxon>Actinomycetes</taxon>
        <taxon>Kitasatosporales</taxon>
        <taxon>Streptomycetaceae</taxon>
        <taxon>Streptomyces</taxon>
    </lineage>
</organism>
<evidence type="ECO:0000313" key="3">
    <source>
        <dbReference type="Proteomes" id="UP000034838"/>
    </source>
</evidence>
<comment type="caution">
    <text evidence="2">The sequence shown here is derived from an EMBL/GenBank/DDBJ whole genome shotgun (WGS) entry which is preliminary data.</text>
</comment>
<feature type="compositionally biased region" description="Low complexity" evidence="1">
    <location>
        <begin position="195"/>
        <end position="211"/>
    </location>
</feature>
<accession>A0A1J4PR90</accession>
<protein>
    <submittedName>
        <fullName evidence="2">Uncharacterized protein</fullName>
    </submittedName>
</protein>
<dbReference type="AlphaFoldDB" id="A0A1J4PR90"/>
<reference evidence="2" key="1">
    <citation type="submission" date="2016-10" db="EMBL/GenBank/DDBJ databases">
        <title>Genome sequence of Streptomyces malaysiense MUSC 136.</title>
        <authorList>
            <person name="Lee L.-H."/>
            <person name="Ser H.-L."/>
        </authorList>
    </citation>
    <scope>NUCLEOTIDE SEQUENCE [LARGE SCALE GENOMIC DNA]</scope>
    <source>
        <strain evidence="2">MUSC 136</strain>
    </source>
</reference>
<evidence type="ECO:0000256" key="1">
    <source>
        <dbReference type="SAM" id="MobiDB-lite"/>
    </source>
</evidence>
<gene>
    <name evidence="2" type="ORF">VT52_032445</name>
</gene>
<dbReference type="RefSeq" id="WP_046425177.1">
    <property type="nucleotide sequence ID" value="NZ_LBDA02000105.1"/>
</dbReference>
<sequence>MNDELEYRALLAVDIERSAGRGDRALLEIRARLTEMLRKAFEASGVDWSACLRHDLGDGLRVTAPAGTRKAALVHPLVPELALRLRTYNRGASPLTRIRVRIALHAGDVHVSPDGAVAGSPLEVLARLLDAPPARAALAGAPQTVPASLLLSGHFYDETVRHGHLGLFPEDFRKVGFTVKEHTADAWLQLPGRQPPAEAAPEPADTQQEPAGSETAGSKTAGSKMVNKASGHGVVYATQHGTQHIRIERKH</sequence>
<proteinExistence type="predicted"/>
<evidence type="ECO:0000313" key="2">
    <source>
        <dbReference type="EMBL" id="OIK23429.1"/>
    </source>
</evidence>
<dbReference type="InterPro" id="IPR029787">
    <property type="entry name" value="Nucleotide_cyclase"/>
</dbReference>
<feature type="region of interest" description="Disordered" evidence="1">
    <location>
        <begin position="192"/>
        <end position="225"/>
    </location>
</feature>
<name>A0A1J4PR90_9ACTN</name>
<dbReference type="Proteomes" id="UP000034838">
    <property type="component" value="Unassembled WGS sequence"/>
</dbReference>
<dbReference type="OrthoDB" id="3482507at2"/>